<comment type="caution">
    <text evidence="1">The sequence shown here is derived from an EMBL/GenBank/DDBJ whole genome shotgun (WGS) entry which is preliminary data.</text>
</comment>
<dbReference type="Proteomes" id="UP000242791">
    <property type="component" value="Unassembled WGS sequence"/>
</dbReference>
<dbReference type="VEuPathDB" id="FungiDB:ACJ73_08235"/>
<dbReference type="AlphaFoldDB" id="A0A1J9PVV0"/>
<sequence length="100" mass="11916">MAYLESAGRPVDELGQRIHHSHIEPLQPPEMKQRSFHIVLDIEKAMLRDPDLGTVEHEVHRVRRAMDGTFKVNRIRNPVEEQNFVRKMRHFTDTFYPWAK</sequence>
<organism evidence="1 2">
    <name type="scientific">Blastomyces percursus</name>
    <dbReference type="NCBI Taxonomy" id="1658174"/>
    <lineage>
        <taxon>Eukaryota</taxon>
        <taxon>Fungi</taxon>
        <taxon>Dikarya</taxon>
        <taxon>Ascomycota</taxon>
        <taxon>Pezizomycotina</taxon>
        <taxon>Eurotiomycetes</taxon>
        <taxon>Eurotiomycetidae</taxon>
        <taxon>Onygenales</taxon>
        <taxon>Ajellomycetaceae</taxon>
        <taxon>Blastomyces</taxon>
    </lineage>
</organism>
<accession>A0A1J9PVV0</accession>
<gene>
    <name evidence="1" type="ORF">ACJ73_08235</name>
</gene>
<protein>
    <submittedName>
        <fullName evidence="1">Uncharacterized protein</fullName>
    </submittedName>
</protein>
<dbReference type="EMBL" id="LGTZ01001877">
    <property type="protein sequence ID" value="OJD20430.1"/>
    <property type="molecule type" value="Genomic_DNA"/>
</dbReference>
<reference evidence="1 2" key="1">
    <citation type="submission" date="2015-08" db="EMBL/GenBank/DDBJ databases">
        <title>Emmonsia species relationships and genome sequence.</title>
        <authorList>
            <person name="Cuomo C.A."/>
            <person name="Schwartz I.S."/>
            <person name="Kenyon C."/>
            <person name="De Hoog G.S."/>
            <person name="Govender N.P."/>
            <person name="Botha A."/>
            <person name="Moreno L."/>
            <person name="De Vries M."/>
            <person name="Munoz J.F."/>
            <person name="Stielow J.B."/>
        </authorList>
    </citation>
    <scope>NUCLEOTIDE SEQUENCE [LARGE SCALE GENOMIC DNA]</scope>
    <source>
        <strain evidence="1 2">EI222</strain>
    </source>
</reference>
<proteinExistence type="predicted"/>
<keyword evidence="2" id="KW-1185">Reference proteome</keyword>
<name>A0A1J9PVV0_9EURO</name>
<evidence type="ECO:0000313" key="2">
    <source>
        <dbReference type="Proteomes" id="UP000242791"/>
    </source>
</evidence>
<dbReference type="OrthoDB" id="4181419at2759"/>
<evidence type="ECO:0000313" key="1">
    <source>
        <dbReference type="EMBL" id="OJD20430.1"/>
    </source>
</evidence>